<feature type="region of interest" description="Disordered" evidence="12">
    <location>
        <begin position="17"/>
        <end position="67"/>
    </location>
</feature>
<feature type="compositionally biased region" description="Polar residues" evidence="12">
    <location>
        <begin position="860"/>
        <end position="881"/>
    </location>
</feature>
<keyword evidence="4" id="KW-0158">Chromosome</keyword>
<feature type="compositionally biased region" description="Low complexity" evidence="12">
    <location>
        <begin position="322"/>
        <end position="340"/>
    </location>
</feature>
<comment type="subcellular location">
    <subcellularLocation>
        <location evidence="3">Chromosome</location>
        <location evidence="3">Centromere</location>
        <location evidence="3">Kinetochore</location>
    </subcellularLocation>
    <subcellularLocation>
        <location evidence="1">Cytoplasm</location>
        <location evidence="1">Cytoskeleton</location>
        <location evidence="1">Microtubule organizing center</location>
        <location evidence="1">Centrosome</location>
    </subcellularLocation>
    <subcellularLocation>
        <location evidence="2">Golgi apparatus</location>
        <location evidence="2">trans-Golgi network</location>
    </subcellularLocation>
</comment>
<dbReference type="InterPro" id="IPR057546">
    <property type="entry name" value="HEAT_GCN1"/>
</dbReference>
<feature type="compositionally biased region" description="Polar residues" evidence="12">
    <location>
        <begin position="359"/>
        <end position="373"/>
    </location>
</feature>
<keyword evidence="8" id="KW-0333">Golgi apparatus</keyword>
<evidence type="ECO:0000256" key="5">
    <source>
        <dbReference type="ARBA" id="ARBA00022490"/>
    </source>
</evidence>
<dbReference type="FunFam" id="1.25.10.10:FF:000005">
    <property type="entry name" value="CLIP-associating protein 1 isoform 2"/>
    <property type="match status" value="1"/>
</dbReference>
<evidence type="ECO:0000313" key="14">
    <source>
        <dbReference type="Ensembl" id="ENSGGOP00000003400.3"/>
    </source>
</evidence>
<dbReference type="SUPFAM" id="SSF48371">
    <property type="entry name" value="ARM repeat"/>
    <property type="match status" value="2"/>
</dbReference>
<reference evidence="15" key="1">
    <citation type="submission" date="2011-05" db="EMBL/GenBank/DDBJ databases">
        <title>Insights into the evolution of the great apes provided by the gorilla genome.</title>
        <authorList>
            <person name="Scally A."/>
        </authorList>
    </citation>
    <scope>NUCLEOTIDE SEQUENCE [LARGE SCALE GENOMIC DNA]</scope>
</reference>
<dbReference type="Bgee" id="ENSGGOG00000003446">
    <property type="expression patterns" value="Expressed in frontal cortex and 6 other cell types or tissues"/>
</dbReference>
<keyword evidence="6" id="KW-0677">Repeat</keyword>
<evidence type="ECO:0000256" key="3">
    <source>
        <dbReference type="ARBA" id="ARBA00004629"/>
    </source>
</evidence>
<evidence type="ECO:0000256" key="7">
    <source>
        <dbReference type="ARBA" id="ARBA00022838"/>
    </source>
</evidence>
<dbReference type="InterPro" id="IPR034085">
    <property type="entry name" value="TOG"/>
</dbReference>
<feature type="domain" description="TOG" evidence="13">
    <location>
        <begin position="1010"/>
        <end position="1246"/>
    </location>
</feature>
<gene>
    <name evidence="14" type="primary">CLASP2</name>
</gene>
<dbReference type="EMBL" id="CABD030020637">
    <property type="status" value="NOT_ANNOTATED_CDS"/>
    <property type="molecule type" value="Genomic_DNA"/>
</dbReference>
<dbReference type="GeneTree" id="ENSGT00940000155574"/>
<evidence type="ECO:0000256" key="6">
    <source>
        <dbReference type="ARBA" id="ARBA00022737"/>
    </source>
</evidence>
<evidence type="ECO:0000256" key="4">
    <source>
        <dbReference type="ARBA" id="ARBA00022454"/>
    </source>
</evidence>
<dbReference type="FunFam" id="1.25.10.10:FF:000006">
    <property type="entry name" value="CLIP-associating protein 1 isoform 2"/>
    <property type="match status" value="1"/>
</dbReference>
<feature type="domain" description="TOG" evidence="13">
    <location>
        <begin position="90"/>
        <end position="323"/>
    </location>
</feature>
<evidence type="ECO:0000256" key="10">
    <source>
        <dbReference type="ARBA" id="ARBA00023306"/>
    </source>
</evidence>
<feature type="compositionally biased region" description="Gly residues" evidence="12">
    <location>
        <begin position="53"/>
        <end position="67"/>
    </location>
</feature>
<dbReference type="GO" id="GO:0007163">
    <property type="term" value="P:establishment or maintenance of cell polarity"/>
    <property type="evidence" value="ECO:0007669"/>
    <property type="project" value="UniProtKB-ARBA"/>
</dbReference>
<evidence type="ECO:0000259" key="13">
    <source>
        <dbReference type="SMART" id="SM01349"/>
    </source>
</evidence>
<name>G3QLP0_GORGO</name>
<feature type="region of interest" description="Disordered" evidence="12">
    <location>
        <begin position="837"/>
        <end position="887"/>
    </location>
</feature>
<dbReference type="EMBL" id="CABD030020636">
    <property type="status" value="NOT_ANNOTATED_CDS"/>
    <property type="molecule type" value="Genomic_DNA"/>
</dbReference>
<dbReference type="InterPro" id="IPR016024">
    <property type="entry name" value="ARM-type_fold"/>
</dbReference>
<proteinExistence type="predicted"/>
<feature type="compositionally biased region" description="Polar residues" evidence="12">
    <location>
        <begin position="839"/>
        <end position="851"/>
    </location>
</feature>
<evidence type="ECO:0000256" key="2">
    <source>
        <dbReference type="ARBA" id="ARBA00004601"/>
    </source>
</evidence>
<dbReference type="PANTHER" id="PTHR21567">
    <property type="entry name" value="CLASP"/>
    <property type="match status" value="1"/>
</dbReference>
<dbReference type="Ensembl" id="ENSGGOT00000003477.3">
    <property type="protein sequence ID" value="ENSGGOP00000003400.3"/>
    <property type="gene ID" value="ENSGGOG00000003446.3"/>
</dbReference>
<dbReference type="GO" id="GO:1902904">
    <property type="term" value="P:negative regulation of supramolecular fiber organization"/>
    <property type="evidence" value="ECO:0007669"/>
    <property type="project" value="UniProtKB-ARBA"/>
</dbReference>
<feature type="compositionally biased region" description="Low complexity" evidence="12">
    <location>
        <begin position="635"/>
        <end position="649"/>
    </location>
</feature>
<dbReference type="PANTHER" id="PTHR21567:SF30">
    <property type="entry name" value="CLIP-ASSOCIATING PROTEIN 2"/>
    <property type="match status" value="1"/>
</dbReference>
<feature type="compositionally biased region" description="Basic and acidic residues" evidence="12">
    <location>
        <begin position="620"/>
        <end position="631"/>
    </location>
</feature>
<dbReference type="EMBL" id="CABD030020641">
    <property type="status" value="NOT_ANNOTATED_CDS"/>
    <property type="molecule type" value="Genomic_DNA"/>
</dbReference>
<sequence length="1253" mass="136696">MRRLICKRICDYKSFDDEESVDGNRPSSAASAFKVPAPKTSGNPVNSARKPGSAGGPKVGGASKEGGAGAVDEDDFIKAFTDVPSIQIYSSRELEETLNKIREILSDDKHDWDQRANALKKIRSLLVAGAAQYDCFFQHLRLLDGALKLSAKDLRSQVVREACITVAHLSTVLGNKFDHGAEAIVPTLFNLVPNSAKVMATSGCAAIRFIIRHTHVPRLIPLITSNCTSKSVPVRRRSFEFLDLLLQEWQTHSLERHAAVLVETIKKGIHDADAEARVEARKTYMGLRNHFPGEAETLYNSLEPSYQKSLQTYLKSSGSVASLPQSDRSSSSSQESLNRPFSSKWSTANPSTVAGRVSAGSSKASSLPGSLQRSRSDIDVNAAAGAKAHHAAGQSVRSGRLGAGALNPGSYASLGTASEDGKSRVRAKLSAPLAGMGNAKADSRGRSRTKMVSQSQPGSRSGSPGRVLTTTALSTVSSGVQRVLVNSASAQKRSKIPRSQGCSREASPSRLSVARSSRIPRPSVSQGCSREASRESSRDTSPVRSFQPLASRHHSRSTGALYAPEVYGASGPGYGISQSSRLSSSVSAMRVLNTGSDVEEAVADALLLGDIRTKKKPARRRYESYGMHSDDDANSDASSACSERSYSSRNGSIPTYMRQTEDVAEVLNRCASSNWSERKEGLLGLQNLLKNQRTLSRVELKRLCEIFTRMFADPHGKVFSMFLETLVDFIQVHKDDLQDWLFVLLTQLLKKMGADLLGSVQAKVQKALDVTRESFPNDLQFNILMRFTVDQTQTPSLKAAQSVLISLFELNTPEFTMLLGALPKTFQDGATKLLHNHLRNTGNGTQSSMGSPLTRPTPRSPANWSSPLTSPTNTSQNTLSPSAFDYDTENMNSEDIYSSLRGVTEAIQNFSFRSQEDMNEPLKRDSKKDDGDSMCGGPGMSDPRAGGDATDSSQTALDNKASLLHSMPTHSSPRSRDYNPYNYSDSISPFNKSALKEAMFDDDADQFPDDLSLDHSDLVAELLKELSNHNERVEERKIALYELMKLTQEESFSVWDEHFKTILLLLLETLGDKEPTIRALALKVLREILRHQPARFKNYAELTVMKTLEAHKDPHKEVVRSAEEAASVLATSISPEQCIKVLCPIIQTADYPINLAAIKMQTKVIERVSKETLNLLLPEIMPGLIQGYDNSESSVRKACVFCLVAVHAVIGDELKPHLSQLTGSKMKLLNLYIKRAQTGSGGADPTTDVSGQS</sequence>
<dbReference type="GO" id="GO:0015630">
    <property type="term" value="C:microtubule cytoskeleton"/>
    <property type="evidence" value="ECO:0007669"/>
    <property type="project" value="UniProtKB-ARBA"/>
</dbReference>
<dbReference type="InterPro" id="IPR024395">
    <property type="entry name" value="CLASP_N_dom"/>
</dbReference>
<dbReference type="eggNOG" id="KOG2956">
    <property type="taxonomic scope" value="Eukaryota"/>
</dbReference>
<dbReference type="EMBL" id="CABD030020642">
    <property type="status" value="NOT_ANNOTATED_CDS"/>
    <property type="molecule type" value="Genomic_DNA"/>
</dbReference>
<feature type="region of interest" description="Disordered" evidence="12">
    <location>
        <begin position="619"/>
        <end position="653"/>
    </location>
</feature>
<dbReference type="HOGENOM" id="CLU_005060_0_0_1"/>
<feature type="region of interest" description="Disordered" evidence="12">
    <location>
        <begin position="488"/>
        <end position="557"/>
    </location>
</feature>
<dbReference type="Pfam" id="PF23271">
    <property type="entry name" value="HEAT_GCN1"/>
    <property type="match status" value="1"/>
</dbReference>
<feature type="region of interest" description="Disordered" evidence="12">
    <location>
        <begin position="320"/>
        <end position="374"/>
    </location>
</feature>
<evidence type="ECO:0000256" key="9">
    <source>
        <dbReference type="ARBA" id="ARBA00023212"/>
    </source>
</evidence>
<dbReference type="EMBL" id="CABD030020640">
    <property type="status" value="NOT_ANNOTATED_CDS"/>
    <property type="molecule type" value="Genomic_DNA"/>
</dbReference>
<feature type="compositionally biased region" description="Basic and acidic residues" evidence="12">
    <location>
        <begin position="914"/>
        <end position="931"/>
    </location>
</feature>
<evidence type="ECO:0000313" key="15">
    <source>
        <dbReference type="Proteomes" id="UP000001519"/>
    </source>
</evidence>
<feature type="region of interest" description="Disordered" evidence="12">
    <location>
        <begin position="911"/>
        <end position="954"/>
    </location>
</feature>
<keyword evidence="15" id="KW-1185">Reference proteome</keyword>
<evidence type="ECO:0000256" key="12">
    <source>
        <dbReference type="SAM" id="MobiDB-lite"/>
    </source>
</evidence>
<dbReference type="GO" id="GO:0051494">
    <property type="term" value="P:negative regulation of cytoskeleton organization"/>
    <property type="evidence" value="ECO:0007669"/>
    <property type="project" value="UniProtKB-ARBA"/>
</dbReference>
<organism evidence="14 15">
    <name type="scientific">Gorilla gorilla gorilla</name>
    <name type="common">Western lowland gorilla</name>
    <dbReference type="NCBI Taxonomy" id="9595"/>
    <lineage>
        <taxon>Eukaryota</taxon>
        <taxon>Metazoa</taxon>
        <taxon>Chordata</taxon>
        <taxon>Craniata</taxon>
        <taxon>Vertebrata</taxon>
        <taxon>Euteleostomi</taxon>
        <taxon>Mammalia</taxon>
        <taxon>Eutheria</taxon>
        <taxon>Euarchontoglires</taxon>
        <taxon>Primates</taxon>
        <taxon>Haplorrhini</taxon>
        <taxon>Catarrhini</taxon>
        <taxon>Hominidae</taxon>
        <taxon>Gorilla</taxon>
    </lineage>
</organism>
<dbReference type="EMBL" id="CABD030020643">
    <property type="status" value="NOT_ANNOTATED_CDS"/>
    <property type="molecule type" value="Genomic_DNA"/>
</dbReference>
<dbReference type="EMBL" id="CABD030020639">
    <property type="status" value="NOT_ANNOTATED_CDS"/>
    <property type="molecule type" value="Genomic_DNA"/>
</dbReference>
<dbReference type="EMBL" id="CABD030020638">
    <property type="status" value="NOT_ANNOTATED_CDS"/>
    <property type="molecule type" value="Genomic_DNA"/>
</dbReference>
<reference evidence="14" key="4">
    <citation type="submission" date="2025-09" db="UniProtKB">
        <authorList>
            <consortium name="Ensembl"/>
        </authorList>
    </citation>
    <scope>IDENTIFICATION</scope>
</reference>
<reference evidence="14" key="3">
    <citation type="submission" date="2025-08" db="UniProtKB">
        <authorList>
            <consortium name="Ensembl"/>
        </authorList>
    </citation>
    <scope>IDENTIFICATION</scope>
</reference>
<keyword evidence="10" id="KW-0131">Cell cycle</keyword>
<keyword evidence="7" id="KW-0995">Kinetochore</keyword>
<dbReference type="Pfam" id="PF12348">
    <property type="entry name" value="CLASP_N"/>
    <property type="match status" value="1"/>
</dbReference>
<dbReference type="Proteomes" id="UP000001519">
    <property type="component" value="Chromosome 3"/>
</dbReference>
<accession>G3QLP0</accession>
<keyword evidence="11" id="KW-0137">Centromere</keyword>
<feature type="compositionally biased region" description="Polar residues" evidence="12">
    <location>
        <begin position="341"/>
        <end position="352"/>
    </location>
</feature>
<protein>
    <submittedName>
        <fullName evidence="14">Cytoplasmic linker associated protein 2</fullName>
    </submittedName>
</protein>
<dbReference type="InterPro" id="IPR011989">
    <property type="entry name" value="ARM-like"/>
</dbReference>
<evidence type="ECO:0000256" key="8">
    <source>
        <dbReference type="ARBA" id="ARBA00023034"/>
    </source>
</evidence>
<evidence type="ECO:0000256" key="1">
    <source>
        <dbReference type="ARBA" id="ARBA00004300"/>
    </source>
</evidence>
<keyword evidence="5" id="KW-0963">Cytoplasm</keyword>
<reference evidence="14 15" key="2">
    <citation type="journal article" date="2012" name="Nature">
        <title>Insights into hominid evolution from the gorilla genome sequence.</title>
        <authorList>
            <person name="Scally A."/>
            <person name="Dutheil J.Y."/>
            <person name="Hillier L.W."/>
            <person name="Jordan G.E."/>
            <person name="Goodhead I."/>
            <person name="Herrero J."/>
            <person name="Hobolth A."/>
            <person name="Lappalainen T."/>
            <person name="Mailund T."/>
            <person name="Marques-Bonet T."/>
            <person name="McCarthy S."/>
            <person name="Montgomery S.H."/>
            <person name="Schwalie P.C."/>
            <person name="Tang Y.A."/>
            <person name="Ward M.C."/>
            <person name="Xue Y."/>
            <person name="Yngvadottir B."/>
            <person name="Alkan C."/>
            <person name="Andersen L.N."/>
            <person name="Ayub Q."/>
            <person name="Ball E.V."/>
            <person name="Beal K."/>
            <person name="Bradley B.J."/>
            <person name="Chen Y."/>
            <person name="Clee C.M."/>
            <person name="Fitzgerald S."/>
            <person name="Graves T.A."/>
            <person name="Gu Y."/>
            <person name="Heath P."/>
            <person name="Heger A."/>
            <person name="Karakoc E."/>
            <person name="Kolb-Kokocinski A."/>
            <person name="Laird G.K."/>
            <person name="Lunter G."/>
            <person name="Meader S."/>
            <person name="Mort M."/>
            <person name="Mullikin J.C."/>
            <person name="Munch K."/>
            <person name="O'Connor T.D."/>
            <person name="Phillips A.D."/>
            <person name="Prado-Martinez J."/>
            <person name="Rogers A.S."/>
            <person name="Sajjadian S."/>
            <person name="Schmidt D."/>
            <person name="Shaw K."/>
            <person name="Simpson J.T."/>
            <person name="Stenson P.D."/>
            <person name="Turner D.J."/>
            <person name="Vigilant L."/>
            <person name="Vilella A.J."/>
            <person name="Whitener W."/>
            <person name="Zhu B."/>
            <person name="Cooper D.N."/>
            <person name="de Jong P."/>
            <person name="Dermitzakis E.T."/>
            <person name="Eichler E.E."/>
            <person name="Flicek P."/>
            <person name="Goldman N."/>
            <person name="Mundy N.I."/>
            <person name="Ning Z."/>
            <person name="Odom D.T."/>
            <person name="Ponting C.P."/>
            <person name="Quail M.A."/>
            <person name="Ryder O.A."/>
            <person name="Searle S.M."/>
            <person name="Warren W.C."/>
            <person name="Wilson R.K."/>
            <person name="Schierup M.H."/>
            <person name="Rogers J."/>
            <person name="Tyler-Smith C."/>
            <person name="Durbin R."/>
        </authorList>
    </citation>
    <scope>NUCLEOTIDE SEQUENCE [LARGE SCALE GENOMIC DNA]</scope>
</reference>
<dbReference type="AlphaFoldDB" id="G3QLP0"/>
<keyword evidence="9" id="KW-0206">Cytoskeleton</keyword>
<dbReference type="EMBL" id="CABD030020635">
    <property type="status" value="NOT_ANNOTATED_CDS"/>
    <property type="molecule type" value="Genomic_DNA"/>
</dbReference>
<dbReference type="GO" id="GO:0008017">
    <property type="term" value="F:microtubule binding"/>
    <property type="evidence" value="ECO:0007669"/>
    <property type="project" value="UniProtKB-ARBA"/>
</dbReference>
<dbReference type="Gene3D" id="1.25.10.10">
    <property type="entry name" value="Leucine-rich Repeat Variant"/>
    <property type="match status" value="4"/>
</dbReference>
<evidence type="ECO:0000256" key="11">
    <source>
        <dbReference type="ARBA" id="ARBA00023328"/>
    </source>
</evidence>
<dbReference type="SMART" id="SM01349">
    <property type="entry name" value="TOG"/>
    <property type="match status" value="2"/>
</dbReference>
<feature type="compositionally biased region" description="Low complexity" evidence="12">
    <location>
        <begin position="453"/>
        <end position="467"/>
    </location>
</feature>
<feature type="region of interest" description="Disordered" evidence="12">
    <location>
        <begin position="415"/>
        <end position="467"/>
    </location>
</feature>